<dbReference type="AlphaFoldDB" id="A0A7C8IFA1"/>
<evidence type="ECO:0000313" key="3">
    <source>
        <dbReference type="Proteomes" id="UP000481861"/>
    </source>
</evidence>
<dbReference type="Proteomes" id="UP000481861">
    <property type="component" value="Unassembled WGS sequence"/>
</dbReference>
<proteinExistence type="predicted"/>
<evidence type="ECO:0000313" key="2">
    <source>
        <dbReference type="EMBL" id="KAF2875412.1"/>
    </source>
</evidence>
<dbReference type="OrthoDB" id="3792649at2759"/>
<keyword evidence="3" id="KW-1185">Reference proteome</keyword>
<evidence type="ECO:0000256" key="1">
    <source>
        <dbReference type="SAM" id="MobiDB-lite"/>
    </source>
</evidence>
<name>A0A7C8IFA1_9PLEO</name>
<feature type="compositionally biased region" description="Basic and acidic residues" evidence="1">
    <location>
        <begin position="459"/>
        <end position="471"/>
    </location>
</feature>
<gene>
    <name evidence="2" type="ORF">BDV95DRAFT_561814</name>
</gene>
<reference evidence="2 3" key="1">
    <citation type="submission" date="2020-01" db="EMBL/GenBank/DDBJ databases">
        <authorList>
            <consortium name="DOE Joint Genome Institute"/>
            <person name="Haridas S."/>
            <person name="Albert R."/>
            <person name="Binder M."/>
            <person name="Bloem J."/>
            <person name="Labutti K."/>
            <person name="Salamov A."/>
            <person name="Andreopoulos B."/>
            <person name="Baker S.E."/>
            <person name="Barry K."/>
            <person name="Bills G."/>
            <person name="Bluhm B.H."/>
            <person name="Cannon C."/>
            <person name="Castanera R."/>
            <person name="Culley D.E."/>
            <person name="Daum C."/>
            <person name="Ezra D."/>
            <person name="Gonzalez J.B."/>
            <person name="Henrissat B."/>
            <person name="Kuo A."/>
            <person name="Liang C."/>
            <person name="Lipzen A."/>
            <person name="Lutzoni F."/>
            <person name="Magnuson J."/>
            <person name="Mondo S."/>
            <person name="Nolan M."/>
            <person name="Ohm R."/>
            <person name="Pangilinan J."/>
            <person name="Park H.-J.H."/>
            <person name="Ramirez L."/>
            <person name="Alfaro M."/>
            <person name="Sun H."/>
            <person name="Tritt A."/>
            <person name="Yoshinaga Y."/>
            <person name="Zwiers L.-H.L."/>
            <person name="Turgeon B.G."/>
            <person name="Goodwin S.B."/>
            <person name="Spatafora J.W."/>
            <person name="Crous P.W."/>
            <person name="Grigoriev I.V."/>
        </authorList>
    </citation>
    <scope>NUCLEOTIDE SEQUENCE [LARGE SCALE GENOMIC DNA]</scope>
    <source>
        <strain evidence="2 3">CBS 611.86</strain>
    </source>
</reference>
<feature type="region of interest" description="Disordered" evidence="1">
    <location>
        <begin position="439"/>
        <end position="471"/>
    </location>
</feature>
<dbReference type="EMBL" id="JAADJZ010000004">
    <property type="protein sequence ID" value="KAF2875412.1"/>
    <property type="molecule type" value="Genomic_DNA"/>
</dbReference>
<protein>
    <recommendedName>
        <fullName evidence="4">F-box domain-containing protein</fullName>
    </recommendedName>
</protein>
<organism evidence="2 3">
    <name type="scientific">Massariosphaeria phaeospora</name>
    <dbReference type="NCBI Taxonomy" id="100035"/>
    <lineage>
        <taxon>Eukaryota</taxon>
        <taxon>Fungi</taxon>
        <taxon>Dikarya</taxon>
        <taxon>Ascomycota</taxon>
        <taxon>Pezizomycotina</taxon>
        <taxon>Dothideomycetes</taxon>
        <taxon>Pleosporomycetidae</taxon>
        <taxon>Pleosporales</taxon>
        <taxon>Pleosporales incertae sedis</taxon>
        <taxon>Massariosphaeria</taxon>
    </lineage>
</organism>
<accession>A0A7C8IFA1</accession>
<sequence length="471" mass="53865">MAYSHPDAEAIQFRTVHPDFMFPDIFRSRPQPGVNLNSEIMSVRNKNIENSLFYRLPTEILIMIEACADGLSIMTLRGACVRFKEIFRDPTADVHNILNVERWRKEYKARRKAFCKQELCQREKVGEFVESEELVCTSCICTHPSSFFDTHMQNKEPEKRECIGWSRELRICTHKSTTLRMLRGGVRPGTSCPEHHAGETTPYILTGSSQRYTLRNMVHAFSEEWPNQCYFADRMYAGIRGVRLGVVGHGVDEEGRVAPWKEGCSGFDLFMNGVEKDQSAVVVRTEIVVLRSEAEAGAGKIGSKEVREKMRMIMREERGGLGMCPHLTHAIVTLLLLRDPYVECPMTERHSNVTYPCPPPVTPNFTASLYRHPTPAPHSCGRRYHCLDPDCGTYFYFYRAEYVDLEKRPRYELVLCVVRNLGDRWNALDKRWLVQLTEPKSTGHSSSKSEDGDESAEVVVRKVDKGKGKVL</sequence>
<evidence type="ECO:0008006" key="4">
    <source>
        <dbReference type="Google" id="ProtNLM"/>
    </source>
</evidence>
<comment type="caution">
    <text evidence="2">The sequence shown here is derived from an EMBL/GenBank/DDBJ whole genome shotgun (WGS) entry which is preliminary data.</text>
</comment>